<dbReference type="STRING" id="1009370.ALO_18727"/>
<dbReference type="NCBIfam" id="NF033563">
    <property type="entry name" value="transpos_IS30"/>
    <property type="match status" value="1"/>
</dbReference>
<dbReference type="Proteomes" id="UP000003240">
    <property type="component" value="Unassembled WGS sequence"/>
</dbReference>
<dbReference type="eggNOG" id="COG2826">
    <property type="taxonomic scope" value="Bacteria"/>
</dbReference>
<keyword evidence="2" id="KW-1185">Reference proteome</keyword>
<dbReference type="AlphaFoldDB" id="F7NNQ4"/>
<evidence type="ECO:0000313" key="1">
    <source>
        <dbReference type="EMBL" id="EGO62238.1"/>
    </source>
</evidence>
<dbReference type="PANTHER" id="PTHR10948">
    <property type="entry name" value="TRANSPOSASE"/>
    <property type="match status" value="1"/>
</dbReference>
<dbReference type="PANTHER" id="PTHR10948:SF23">
    <property type="entry name" value="TRANSPOSASE INSI FOR INSERTION SEQUENCE ELEMENT IS30A-RELATED"/>
    <property type="match status" value="1"/>
</dbReference>
<dbReference type="GO" id="GO:0004803">
    <property type="term" value="F:transposase activity"/>
    <property type="evidence" value="ECO:0007669"/>
    <property type="project" value="TreeGrafter"/>
</dbReference>
<dbReference type="EMBL" id="AFGF01000234">
    <property type="protein sequence ID" value="EGO62238.1"/>
    <property type="molecule type" value="Genomic_DNA"/>
</dbReference>
<comment type="caution">
    <text evidence="1">The sequence shown here is derived from an EMBL/GenBank/DDBJ whole genome shotgun (WGS) entry which is preliminary data.</text>
</comment>
<evidence type="ECO:0000313" key="2">
    <source>
        <dbReference type="Proteomes" id="UP000003240"/>
    </source>
</evidence>
<accession>F7NNQ4</accession>
<proteinExistence type="predicted"/>
<reference evidence="1 2" key="1">
    <citation type="journal article" date="2011" name="EMBO J.">
        <title>Structural diversity of bacterial flagellar motors.</title>
        <authorList>
            <person name="Chen S."/>
            <person name="Beeby M."/>
            <person name="Murphy G.E."/>
            <person name="Leadbetter J.R."/>
            <person name="Hendrixson D.R."/>
            <person name="Briegel A."/>
            <person name="Li Z."/>
            <person name="Shi J."/>
            <person name="Tocheva E.I."/>
            <person name="Muller A."/>
            <person name="Dobro M.J."/>
            <person name="Jensen G.J."/>
        </authorList>
    </citation>
    <scope>NUCLEOTIDE SEQUENCE [LARGE SCALE GENOMIC DNA]</scope>
    <source>
        <strain evidence="1 2">DSM 6540</strain>
    </source>
</reference>
<dbReference type="GO" id="GO:0005829">
    <property type="term" value="C:cytosol"/>
    <property type="evidence" value="ECO:0007669"/>
    <property type="project" value="TreeGrafter"/>
</dbReference>
<dbReference type="GO" id="GO:0032196">
    <property type="term" value="P:transposition"/>
    <property type="evidence" value="ECO:0007669"/>
    <property type="project" value="TreeGrafter"/>
</dbReference>
<dbReference type="InterPro" id="IPR051917">
    <property type="entry name" value="Transposase-Integrase"/>
</dbReference>
<name>F7NNQ4_9FIRM</name>
<protein>
    <submittedName>
        <fullName evidence="1">Ntegrase catalytic subunit</fullName>
    </submittedName>
</protein>
<sequence length="170" mass="18924">MQFAQSKIVKDHGSPDTVVGVYKTHSSNQGPACVCAKTLYNYIDQGLLPVRNMDLALKVRRKPKQQRQRKNKRILGDSIEKRPALVDNREEFGHWEIDTVCGKRSQDAVILTLVERKTRQIITIPLADKTSPSVCGALKPLKSGSVGAFNRLLKALRLIMAQSFPSLPSS</sequence>
<organism evidence="1 2">
    <name type="scientific">Acetonema longum DSM 6540</name>
    <dbReference type="NCBI Taxonomy" id="1009370"/>
    <lineage>
        <taxon>Bacteria</taxon>
        <taxon>Bacillati</taxon>
        <taxon>Bacillota</taxon>
        <taxon>Negativicutes</taxon>
        <taxon>Acetonemataceae</taxon>
        <taxon>Acetonema</taxon>
    </lineage>
</organism>
<gene>
    <name evidence="1" type="ORF">ALO_18727</name>
</gene>
<dbReference type="InterPro" id="IPR053392">
    <property type="entry name" value="Transposase_IS30-like"/>
</dbReference>